<proteinExistence type="inferred from homology"/>
<reference evidence="19 20" key="1">
    <citation type="submission" date="2021-03" db="EMBL/GenBank/DDBJ databases">
        <title>Sequencing the genomes of 1000 actinobacteria strains.</title>
        <authorList>
            <person name="Klenk H.-P."/>
        </authorList>
    </citation>
    <scope>NUCLEOTIDE SEQUENCE [LARGE SCALE GENOMIC DNA]</scope>
    <source>
        <strain evidence="19 20">DSM 12936</strain>
    </source>
</reference>
<feature type="domain" description="Cytochrome oxidase subunit II copper A binding" evidence="18">
    <location>
        <begin position="155"/>
        <end position="280"/>
    </location>
</feature>
<evidence type="ECO:0000256" key="7">
    <source>
        <dbReference type="ARBA" id="ARBA00022723"/>
    </source>
</evidence>
<feature type="transmembrane region" description="Helical" evidence="17">
    <location>
        <begin position="37"/>
        <end position="60"/>
    </location>
</feature>
<dbReference type="InterPro" id="IPR045187">
    <property type="entry name" value="CcO_II"/>
</dbReference>
<dbReference type="SUPFAM" id="SSF81464">
    <property type="entry name" value="Cytochrome c oxidase subunit II-like, transmembrane region"/>
    <property type="match status" value="1"/>
</dbReference>
<keyword evidence="6 17" id="KW-0812">Transmembrane</keyword>
<organism evidence="19 20">
    <name type="scientific">Microlunatus capsulatus</name>
    <dbReference type="NCBI Taxonomy" id="99117"/>
    <lineage>
        <taxon>Bacteria</taxon>
        <taxon>Bacillati</taxon>
        <taxon>Actinomycetota</taxon>
        <taxon>Actinomycetes</taxon>
        <taxon>Propionibacteriales</taxon>
        <taxon>Propionibacteriaceae</taxon>
        <taxon>Microlunatus</taxon>
    </lineage>
</organism>
<keyword evidence="20" id="KW-1185">Reference proteome</keyword>
<dbReference type="PROSITE" id="PS50857">
    <property type="entry name" value="COX2_CUA"/>
    <property type="match status" value="1"/>
</dbReference>
<evidence type="ECO:0000256" key="5">
    <source>
        <dbReference type="ARBA" id="ARBA00022660"/>
    </source>
</evidence>
<evidence type="ECO:0000256" key="17">
    <source>
        <dbReference type="SAM" id="Phobius"/>
    </source>
</evidence>
<keyword evidence="10 17" id="KW-1133">Transmembrane helix</keyword>
<evidence type="ECO:0000256" key="13">
    <source>
        <dbReference type="ARBA" id="ARBA00024688"/>
    </source>
</evidence>
<dbReference type="Gene3D" id="2.60.40.420">
    <property type="entry name" value="Cupredoxins - blue copper proteins"/>
    <property type="match status" value="1"/>
</dbReference>
<comment type="caution">
    <text evidence="19">The sequence shown here is derived from an EMBL/GenBank/DDBJ whole genome shotgun (WGS) entry which is preliminary data.</text>
</comment>
<feature type="transmembrane region" description="Helical" evidence="17">
    <location>
        <begin position="80"/>
        <end position="104"/>
    </location>
</feature>
<dbReference type="InterPro" id="IPR014222">
    <property type="entry name" value="Cyt_c_oxidase_su2"/>
</dbReference>
<protein>
    <recommendedName>
        <fullName evidence="3">cytochrome-c oxidase</fullName>
        <ecNumber evidence="3">7.1.1.9</ecNumber>
    </recommendedName>
    <alternativeName>
        <fullName evidence="14">Cytochrome aa3 subunit 2</fullName>
    </alternativeName>
</protein>
<dbReference type="PRINTS" id="PR01166">
    <property type="entry name" value="CYCOXIDASEII"/>
</dbReference>
<keyword evidence="7" id="KW-0479">Metal-binding</keyword>
<evidence type="ECO:0000256" key="4">
    <source>
        <dbReference type="ARBA" id="ARBA00022448"/>
    </source>
</evidence>
<keyword evidence="9" id="KW-0249">Electron transport</keyword>
<dbReference type="Pfam" id="PF00116">
    <property type="entry name" value="COX2"/>
    <property type="match status" value="1"/>
</dbReference>
<evidence type="ECO:0000313" key="19">
    <source>
        <dbReference type="EMBL" id="MBP2418308.1"/>
    </source>
</evidence>
<comment type="catalytic activity">
    <reaction evidence="15">
        <text>4 Fe(II)-[cytochrome c] + O2 + 8 H(+)(in) = 4 Fe(III)-[cytochrome c] + 2 H2O + 4 H(+)(out)</text>
        <dbReference type="Rhea" id="RHEA:11436"/>
        <dbReference type="Rhea" id="RHEA-COMP:10350"/>
        <dbReference type="Rhea" id="RHEA-COMP:14399"/>
        <dbReference type="ChEBI" id="CHEBI:15377"/>
        <dbReference type="ChEBI" id="CHEBI:15378"/>
        <dbReference type="ChEBI" id="CHEBI:15379"/>
        <dbReference type="ChEBI" id="CHEBI:29033"/>
        <dbReference type="ChEBI" id="CHEBI:29034"/>
        <dbReference type="EC" id="7.1.1.9"/>
    </reaction>
</comment>
<feature type="region of interest" description="Disordered" evidence="16">
    <location>
        <begin position="285"/>
        <end position="313"/>
    </location>
</feature>
<gene>
    <name evidence="19" type="ORF">JOF54_003230</name>
</gene>
<evidence type="ECO:0000256" key="16">
    <source>
        <dbReference type="SAM" id="MobiDB-lite"/>
    </source>
</evidence>
<dbReference type="NCBIfam" id="TIGR02866">
    <property type="entry name" value="CoxB"/>
    <property type="match status" value="1"/>
</dbReference>
<evidence type="ECO:0000313" key="20">
    <source>
        <dbReference type="Proteomes" id="UP000758168"/>
    </source>
</evidence>
<evidence type="ECO:0000256" key="3">
    <source>
        <dbReference type="ARBA" id="ARBA00012949"/>
    </source>
</evidence>
<evidence type="ECO:0000256" key="2">
    <source>
        <dbReference type="ARBA" id="ARBA00007866"/>
    </source>
</evidence>
<dbReference type="CDD" id="cd13919">
    <property type="entry name" value="CuRO_HCO_II_like_5"/>
    <property type="match status" value="1"/>
</dbReference>
<name>A0ABS4ZB72_9ACTN</name>
<evidence type="ECO:0000259" key="18">
    <source>
        <dbReference type="PROSITE" id="PS50857"/>
    </source>
</evidence>
<evidence type="ECO:0000256" key="14">
    <source>
        <dbReference type="ARBA" id="ARBA00031399"/>
    </source>
</evidence>
<dbReference type="EC" id="7.1.1.9" evidence="3"/>
<evidence type="ECO:0000256" key="1">
    <source>
        <dbReference type="ARBA" id="ARBA00004141"/>
    </source>
</evidence>
<evidence type="ECO:0000256" key="10">
    <source>
        <dbReference type="ARBA" id="ARBA00022989"/>
    </source>
</evidence>
<evidence type="ECO:0000256" key="8">
    <source>
        <dbReference type="ARBA" id="ARBA00022967"/>
    </source>
</evidence>
<evidence type="ECO:0000256" key="11">
    <source>
        <dbReference type="ARBA" id="ARBA00023008"/>
    </source>
</evidence>
<dbReference type="PANTHER" id="PTHR22888">
    <property type="entry name" value="CYTOCHROME C OXIDASE, SUBUNIT II"/>
    <property type="match status" value="1"/>
</dbReference>
<keyword evidence="8" id="KW-1278">Translocase</keyword>
<evidence type="ECO:0000256" key="15">
    <source>
        <dbReference type="ARBA" id="ARBA00047816"/>
    </source>
</evidence>
<dbReference type="EMBL" id="JAGIOB010000001">
    <property type="protein sequence ID" value="MBP2418308.1"/>
    <property type="molecule type" value="Genomic_DNA"/>
</dbReference>
<dbReference type="InterPro" id="IPR002429">
    <property type="entry name" value="CcO_II-like_C"/>
</dbReference>
<comment type="similarity">
    <text evidence="2">Belongs to the cytochrome c oxidase subunit 2 family.</text>
</comment>
<feature type="transmembrane region" description="Helical" evidence="17">
    <location>
        <begin position="125"/>
        <end position="143"/>
    </location>
</feature>
<keyword evidence="12 17" id="KW-0472">Membrane</keyword>
<evidence type="ECO:0000256" key="12">
    <source>
        <dbReference type="ARBA" id="ARBA00023136"/>
    </source>
</evidence>
<dbReference type="PROSITE" id="PS00078">
    <property type="entry name" value="COX2"/>
    <property type="match status" value="1"/>
</dbReference>
<dbReference type="Gene3D" id="1.10.287.90">
    <property type="match status" value="1"/>
</dbReference>
<dbReference type="SUPFAM" id="SSF49503">
    <property type="entry name" value="Cupredoxins"/>
    <property type="match status" value="1"/>
</dbReference>
<dbReference type="InterPro" id="IPR008972">
    <property type="entry name" value="Cupredoxin"/>
</dbReference>
<accession>A0ABS4ZB72</accession>
<comment type="subcellular location">
    <subcellularLocation>
        <location evidence="1">Membrane</location>
        <topology evidence="1">Multi-pass membrane protein</topology>
    </subcellularLocation>
</comment>
<comment type="function">
    <text evidence="13">Subunits I and II form the functional core of the enzyme complex. Electrons originating in cytochrome c are transferred via heme a and Cu(A) to the binuclear center formed by heme a3 and Cu(B).</text>
</comment>
<dbReference type="InterPro" id="IPR001505">
    <property type="entry name" value="Copper_CuA"/>
</dbReference>
<evidence type="ECO:0000256" key="6">
    <source>
        <dbReference type="ARBA" id="ARBA00022692"/>
    </source>
</evidence>
<keyword evidence="4" id="KW-0813">Transport</keyword>
<keyword evidence="5" id="KW-0679">Respiratory chain</keyword>
<sequence>MRGLAAPLPHLFLMHSFDERHDVVSSQRPVRRTTARLVAASAATGALLFLAGCSGDTVAQMKRLGLPEAASDRAPAIGDLWIGAWIAAGIIGVFVWGLIGWVVLKYRSDHNDMPNQNRYNLPMEIFYTTAPFVIIGVLFYYTILAQNTVTARSAEPDVTVNVTAQKWSWVFNYKEAGNPDVGDDVWEGGTIQQTPDLYLPVGKSVRFNLRAADVNHSFWVPSFYYKMDVIAGRNNNFEMTPTKEGVFRGKCAELCGTYHSAMLFNVHVVSEDEYEAHLRGLAEAGNIGENRGPKDTDPQGDAARYQGEEVGDR</sequence>
<dbReference type="Proteomes" id="UP000758168">
    <property type="component" value="Unassembled WGS sequence"/>
</dbReference>
<keyword evidence="11" id="KW-0186">Copper</keyword>
<evidence type="ECO:0000256" key="9">
    <source>
        <dbReference type="ARBA" id="ARBA00022982"/>
    </source>
</evidence>
<dbReference type="PANTHER" id="PTHR22888:SF9">
    <property type="entry name" value="CYTOCHROME C OXIDASE SUBUNIT 2"/>
    <property type="match status" value="1"/>
</dbReference>
<dbReference type="InterPro" id="IPR036257">
    <property type="entry name" value="Cyt_c_oxidase_su2_TM_sf"/>
</dbReference>